<comment type="caution">
    <text evidence="1">The sequence shown here is derived from an EMBL/GenBank/DDBJ whole genome shotgun (WGS) entry which is preliminary data.</text>
</comment>
<dbReference type="EMBL" id="BAABJM010000004">
    <property type="protein sequence ID" value="GAA5060700.1"/>
    <property type="molecule type" value="Genomic_DNA"/>
</dbReference>
<reference evidence="2" key="1">
    <citation type="journal article" date="2019" name="Int. J. Syst. Evol. Microbiol.">
        <title>The Global Catalogue of Microorganisms (GCM) 10K type strain sequencing project: providing services to taxonomists for standard genome sequencing and annotation.</title>
        <authorList>
            <consortium name="The Broad Institute Genomics Platform"/>
            <consortium name="The Broad Institute Genome Sequencing Center for Infectious Disease"/>
            <person name="Wu L."/>
            <person name="Ma J."/>
        </authorList>
    </citation>
    <scope>NUCLEOTIDE SEQUENCE [LARGE SCALE GENOMIC DNA]</scope>
    <source>
        <strain evidence="2">JCM 18298</strain>
    </source>
</reference>
<sequence>MSDEPVFTEWGYSEDERAIPYGFKSTEDAPEAERWARKRAAQYHSQGGRLFRRAVSPWVTVDESAGALTNGAQGRPIHMTQALRSATTHTWEIQPPAAIFSDRTEPDEQTSVAVYPDAADIDARVYAGAATPERATELLRETIARFEAQTISPAKVDMREPSR</sequence>
<proteinExistence type="predicted"/>
<gene>
    <name evidence="1" type="ORF">GCM10023318_42480</name>
</gene>
<protein>
    <submittedName>
        <fullName evidence="1">Uncharacterized protein</fullName>
    </submittedName>
</protein>
<organism evidence="1 2">
    <name type="scientific">Nocardia callitridis</name>
    <dbReference type="NCBI Taxonomy" id="648753"/>
    <lineage>
        <taxon>Bacteria</taxon>
        <taxon>Bacillati</taxon>
        <taxon>Actinomycetota</taxon>
        <taxon>Actinomycetes</taxon>
        <taxon>Mycobacteriales</taxon>
        <taxon>Nocardiaceae</taxon>
        <taxon>Nocardia</taxon>
    </lineage>
</organism>
<keyword evidence="2" id="KW-1185">Reference proteome</keyword>
<name>A0ABP9KKT5_9NOCA</name>
<dbReference type="Proteomes" id="UP001500603">
    <property type="component" value="Unassembled WGS sequence"/>
</dbReference>
<accession>A0ABP9KKT5</accession>
<dbReference type="RefSeq" id="WP_345497318.1">
    <property type="nucleotide sequence ID" value="NZ_BAABJM010000004.1"/>
</dbReference>
<evidence type="ECO:0000313" key="1">
    <source>
        <dbReference type="EMBL" id="GAA5060700.1"/>
    </source>
</evidence>
<evidence type="ECO:0000313" key="2">
    <source>
        <dbReference type="Proteomes" id="UP001500603"/>
    </source>
</evidence>